<dbReference type="CDD" id="cd03364">
    <property type="entry name" value="TOPRIM_DnaG_primases"/>
    <property type="match status" value="1"/>
</dbReference>
<keyword evidence="3 12" id="KW-0808">Transferase</keyword>
<dbReference type="InterPro" id="IPR030846">
    <property type="entry name" value="DnaG_bac"/>
</dbReference>
<dbReference type="GO" id="GO:0003677">
    <property type="term" value="F:DNA binding"/>
    <property type="evidence" value="ECO:0007669"/>
    <property type="project" value="UniProtKB-KW"/>
</dbReference>
<dbReference type="GO" id="GO:0003899">
    <property type="term" value="F:DNA-directed RNA polymerase activity"/>
    <property type="evidence" value="ECO:0007669"/>
    <property type="project" value="UniProtKB-UniRule"/>
</dbReference>
<dbReference type="InterPro" id="IPR019475">
    <property type="entry name" value="DNA_primase_DnaB-bd"/>
</dbReference>
<dbReference type="InterPro" id="IPR050219">
    <property type="entry name" value="DnaG_primase"/>
</dbReference>
<evidence type="ECO:0000256" key="1">
    <source>
        <dbReference type="ARBA" id="ARBA00022478"/>
    </source>
</evidence>
<dbReference type="InterPro" id="IPR013264">
    <property type="entry name" value="DNAG_N"/>
</dbReference>
<dbReference type="InterPro" id="IPR036977">
    <property type="entry name" value="DNA_primase_Znf_CHC2"/>
</dbReference>
<dbReference type="NCBIfam" id="TIGR01391">
    <property type="entry name" value="dnaG"/>
    <property type="match status" value="1"/>
</dbReference>
<dbReference type="SMART" id="SM00493">
    <property type="entry name" value="TOPRIM"/>
    <property type="match status" value="1"/>
</dbReference>
<feature type="zinc finger region" description="CHC2-type" evidence="14">
    <location>
        <begin position="35"/>
        <end position="60"/>
    </location>
</feature>
<gene>
    <name evidence="12" type="primary">dnaG</name>
    <name evidence="16" type="ORF">AUJ29_00850</name>
</gene>
<evidence type="ECO:0000256" key="9">
    <source>
        <dbReference type="ARBA" id="ARBA00022842"/>
    </source>
</evidence>
<dbReference type="Gene3D" id="3.90.980.10">
    <property type="entry name" value="DNA primase, catalytic core, N-terminal domain"/>
    <property type="match status" value="1"/>
</dbReference>
<comment type="similarity">
    <text evidence="12 13">Belongs to the DnaG primase family.</text>
</comment>
<evidence type="ECO:0000256" key="6">
    <source>
        <dbReference type="ARBA" id="ARBA00022723"/>
    </source>
</evidence>
<dbReference type="InterPro" id="IPR006171">
    <property type="entry name" value="TOPRIM_dom"/>
</dbReference>
<comment type="catalytic activity">
    <reaction evidence="12">
        <text>ssDNA + n NTP = ssDNA/pppN(pN)n-1 hybrid + (n-1) diphosphate.</text>
        <dbReference type="EC" id="2.7.7.101"/>
    </reaction>
</comment>
<dbReference type="AlphaFoldDB" id="A0A1J4U0F5"/>
<dbReference type="GO" id="GO:1990077">
    <property type="term" value="C:primosome complex"/>
    <property type="evidence" value="ECO:0007669"/>
    <property type="project" value="UniProtKB-KW"/>
</dbReference>
<comment type="caution">
    <text evidence="12">Lacks conserved residue(s) required for the propagation of feature annotation.</text>
</comment>
<evidence type="ECO:0000256" key="13">
    <source>
        <dbReference type="PIRNR" id="PIRNR002811"/>
    </source>
</evidence>
<dbReference type="FunFam" id="3.90.580.10:FF:000001">
    <property type="entry name" value="DNA primase"/>
    <property type="match status" value="1"/>
</dbReference>
<dbReference type="GO" id="GO:0006269">
    <property type="term" value="P:DNA replication, synthesis of primer"/>
    <property type="evidence" value="ECO:0007669"/>
    <property type="project" value="UniProtKB-UniRule"/>
</dbReference>
<dbReference type="Gene3D" id="3.40.1360.10">
    <property type="match status" value="1"/>
</dbReference>
<keyword evidence="8 13" id="KW-0862">Zinc</keyword>
<evidence type="ECO:0000256" key="8">
    <source>
        <dbReference type="ARBA" id="ARBA00022833"/>
    </source>
</evidence>
<dbReference type="Pfam" id="PF10410">
    <property type="entry name" value="DnaB_bind"/>
    <property type="match status" value="1"/>
</dbReference>
<keyword evidence="9" id="KW-0460">Magnesium</keyword>
<evidence type="ECO:0000256" key="10">
    <source>
        <dbReference type="ARBA" id="ARBA00023125"/>
    </source>
</evidence>
<keyword evidence="5 12" id="KW-0235">DNA replication</keyword>
<evidence type="ECO:0000256" key="7">
    <source>
        <dbReference type="ARBA" id="ARBA00022771"/>
    </source>
</evidence>
<dbReference type="GO" id="GO:0008270">
    <property type="term" value="F:zinc ion binding"/>
    <property type="evidence" value="ECO:0007669"/>
    <property type="project" value="UniProtKB-KW"/>
</dbReference>
<dbReference type="SMART" id="SM00400">
    <property type="entry name" value="ZnF_CHCC"/>
    <property type="match status" value="1"/>
</dbReference>
<keyword evidence="11 12" id="KW-0804">Transcription</keyword>
<evidence type="ECO:0000256" key="11">
    <source>
        <dbReference type="ARBA" id="ARBA00023163"/>
    </source>
</evidence>
<evidence type="ECO:0000256" key="3">
    <source>
        <dbReference type="ARBA" id="ARBA00022679"/>
    </source>
</evidence>
<accession>A0A1J4U0F5</accession>
<dbReference type="Pfam" id="PF13155">
    <property type="entry name" value="Toprim_2"/>
    <property type="match status" value="1"/>
</dbReference>
<dbReference type="SUPFAM" id="SSF56731">
    <property type="entry name" value="DNA primase core"/>
    <property type="match status" value="1"/>
</dbReference>
<dbReference type="InterPro" id="IPR002694">
    <property type="entry name" value="Znf_CHC2"/>
</dbReference>
<evidence type="ECO:0000256" key="4">
    <source>
        <dbReference type="ARBA" id="ARBA00022695"/>
    </source>
</evidence>
<dbReference type="Gene3D" id="3.90.580.10">
    <property type="entry name" value="Zinc finger, CHC2-type domain"/>
    <property type="match status" value="1"/>
</dbReference>
<comment type="subunit">
    <text evidence="12">Monomer. Interacts with DnaB.</text>
</comment>
<protein>
    <recommendedName>
        <fullName evidence="12 13">DNA primase</fullName>
        <ecNumber evidence="12">2.7.7.101</ecNumber>
    </recommendedName>
</protein>
<dbReference type="GO" id="GO:0000428">
    <property type="term" value="C:DNA-directed RNA polymerase complex"/>
    <property type="evidence" value="ECO:0007669"/>
    <property type="project" value="UniProtKB-KW"/>
</dbReference>
<dbReference type="HAMAP" id="MF_00974">
    <property type="entry name" value="DNA_primase_DnaG"/>
    <property type="match status" value="1"/>
</dbReference>
<dbReference type="SUPFAM" id="SSF57783">
    <property type="entry name" value="Zinc beta-ribbon"/>
    <property type="match status" value="1"/>
</dbReference>
<comment type="caution">
    <text evidence="16">The sequence shown here is derived from an EMBL/GenBank/DDBJ whole genome shotgun (WGS) entry which is preliminary data.</text>
</comment>
<dbReference type="PIRSF" id="PIRSF002811">
    <property type="entry name" value="DnaG"/>
    <property type="match status" value="1"/>
</dbReference>
<proteinExistence type="inferred from homology"/>
<keyword evidence="2 12" id="KW-0639">Primosome</keyword>
<dbReference type="PANTHER" id="PTHR30313">
    <property type="entry name" value="DNA PRIMASE"/>
    <property type="match status" value="1"/>
</dbReference>
<name>A0A1J4U0F5_9BACT</name>
<dbReference type="GO" id="GO:0005737">
    <property type="term" value="C:cytoplasm"/>
    <property type="evidence" value="ECO:0007669"/>
    <property type="project" value="TreeGrafter"/>
</dbReference>
<dbReference type="EC" id="2.7.7.101" evidence="12"/>
<organism evidence="16 17">
    <name type="scientific">Candidatus Kuenenbacteria bacterium CG1_02_38_13</name>
    <dbReference type="NCBI Taxonomy" id="1805235"/>
    <lineage>
        <taxon>Bacteria</taxon>
        <taxon>Candidatus Kueneniibacteriota</taxon>
    </lineage>
</organism>
<dbReference type="Pfam" id="PF08275">
    <property type="entry name" value="DNAG_N"/>
    <property type="match status" value="1"/>
</dbReference>
<keyword evidence="4 12" id="KW-0548">Nucleotidyltransferase</keyword>
<dbReference type="InterPro" id="IPR034151">
    <property type="entry name" value="TOPRIM_DnaG_bac"/>
</dbReference>
<comment type="cofactor">
    <cofactor evidence="13 14">
        <name>Zn(2+)</name>
        <dbReference type="ChEBI" id="CHEBI:29105"/>
    </cofactor>
    <text evidence="13 14">Binds 1 zinc ion per monomer.</text>
</comment>
<evidence type="ECO:0000256" key="12">
    <source>
        <dbReference type="HAMAP-Rule" id="MF_00974"/>
    </source>
</evidence>
<keyword evidence="7 14" id="KW-0863">Zinc-finger</keyword>
<dbReference type="PANTHER" id="PTHR30313:SF2">
    <property type="entry name" value="DNA PRIMASE"/>
    <property type="match status" value="1"/>
</dbReference>
<feature type="domain" description="Toprim" evidence="15">
    <location>
        <begin position="253"/>
        <end position="334"/>
    </location>
</feature>
<reference evidence="16 17" key="1">
    <citation type="journal article" date="2016" name="Environ. Microbiol.">
        <title>Genomic resolution of a cold subsurface aquifer community provides metabolic insights for novel microbes adapted to high CO concentrations.</title>
        <authorList>
            <person name="Probst A.J."/>
            <person name="Castelle C.J."/>
            <person name="Singh A."/>
            <person name="Brown C.T."/>
            <person name="Anantharaman K."/>
            <person name="Sharon I."/>
            <person name="Hug L.A."/>
            <person name="Burstein D."/>
            <person name="Emerson J.B."/>
            <person name="Thomas B.C."/>
            <person name="Banfield J.F."/>
        </authorList>
    </citation>
    <scope>NUCLEOTIDE SEQUENCE [LARGE SCALE GENOMIC DNA]</scope>
    <source>
        <strain evidence="16">CG1_02_38_13</strain>
    </source>
</reference>
<dbReference type="InterPro" id="IPR006295">
    <property type="entry name" value="DNA_primase_DnaG"/>
</dbReference>
<dbReference type="InterPro" id="IPR037068">
    <property type="entry name" value="DNA_primase_core_N_sf"/>
</dbReference>
<dbReference type="EMBL" id="MNVB01000021">
    <property type="protein sequence ID" value="OIO17834.1"/>
    <property type="molecule type" value="Genomic_DNA"/>
</dbReference>
<keyword evidence="1 12" id="KW-0240">DNA-directed RNA polymerase</keyword>
<keyword evidence="6 13" id="KW-0479">Metal-binding</keyword>
<evidence type="ECO:0000256" key="2">
    <source>
        <dbReference type="ARBA" id="ARBA00022515"/>
    </source>
</evidence>
<dbReference type="Proteomes" id="UP000182465">
    <property type="component" value="Unassembled WGS sequence"/>
</dbReference>
<evidence type="ECO:0000256" key="5">
    <source>
        <dbReference type="ARBA" id="ARBA00022705"/>
    </source>
</evidence>
<dbReference type="PROSITE" id="PS50880">
    <property type="entry name" value="TOPRIM"/>
    <property type="match status" value="1"/>
</dbReference>
<keyword evidence="10 12" id="KW-0238">DNA-binding</keyword>
<evidence type="ECO:0000259" key="15">
    <source>
        <dbReference type="PROSITE" id="PS50880"/>
    </source>
</evidence>
<comment type="function">
    <text evidence="12 13">RNA polymerase that catalyzes the synthesis of short RNA molecules used as primers for DNA polymerase during DNA replication.</text>
</comment>
<evidence type="ECO:0000256" key="14">
    <source>
        <dbReference type="PIRSR" id="PIRSR002811-1"/>
    </source>
</evidence>
<sequence>MQSQVDEIKAKLDIVDIIQEYFPLKQAGVNMKAVCPFHEEKTPSFMVSRERQMWHCFGACNDGGDIFTFIQKMENIEFPEALKILANKAGVELKYRDSRVTNLKTRLINIHEDALDFFVGNLLNTETGKEANNYLQDKRKIDSKTITEWQLGYALDSWNALSSHLQSSGYNNQEILQSGLVVSKNDGRYYDRFRARLMFPIADYHGNIIAFTGRTMKSDEMAKYINSPSTLIYNKSEVIYGLSKAKQFIKEKDAVVIVEGNMDVISSSQAGVKNVVAVSGTALTSEQVRILKRYTNNIIFCFDADSAGITAVNRGIEIAWQNGANVRVIALDKKIGKDPDDIARQDQALWKKLVNEAKPAMEYFFMIEFQNYDAYDINIKKQVAKNLLNMILKLIDPIEQDFYIRKLGDKLGVAENILREFLAKILSEGKVRNKTDSHGVEKSQKMADKRNQFLQRLLALMIIDIDFADYASSNLPVEYLPSNFQDIYKSIIIYYTKNQDRENSFKDNLRLIQSDRPDLAEEFNAIGLLAGSEFADTGYDILGQEAKRIVCQFKKEGIKKQLMSIAQDLKEAERLLSAKFFSSPDEEKKQRSIINELMKSFTALVTELREVDKMS</sequence>
<evidence type="ECO:0000313" key="16">
    <source>
        <dbReference type="EMBL" id="OIO17834.1"/>
    </source>
</evidence>
<dbReference type="Pfam" id="PF01807">
    <property type="entry name" value="Zn_ribbon_DnaG"/>
    <property type="match status" value="1"/>
</dbReference>
<evidence type="ECO:0000313" key="17">
    <source>
        <dbReference type="Proteomes" id="UP000182465"/>
    </source>
</evidence>